<evidence type="ECO:0000313" key="1">
    <source>
        <dbReference type="EMBL" id="KAL0287279.1"/>
    </source>
</evidence>
<accession>A0AAW2IY09</accession>
<dbReference type="InterPro" id="IPR004242">
    <property type="entry name" value="Transposase_21"/>
</dbReference>
<name>A0AAW2IY09_9LAMI</name>
<organism evidence="1">
    <name type="scientific">Sesamum angustifolium</name>
    <dbReference type="NCBI Taxonomy" id="2727405"/>
    <lineage>
        <taxon>Eukaryota</taxon>
        <taxon>Viridiplantae</taxon>
        <taxon>Streptophyta</taxon>
        <taxon>Embryophyta</taxon>
        <taxon>Tracheophyta</taxon>
        <taxon>Spermatophyta</taxon>
        <taxon>Magnoliopsida</taxon>
        <taxon>eudicotyledons</taxon>
        <taxon>Gunneridae</taxon>
        <taxon>Pentapetalae</taxon>
        <taxon>asterids</taxon>
        <taxon>lamiids</taxon>
        <taxon>Lamiales</taxon>
        <taxon>Pedaliaceae</taxon>
        <taxon>Sesamum</taxon>
    </lineage>
</organism>
<reference evidence="1" key="2">
    <citation type="journal article" date="2024" name="Plant">
        <title>Genomic evolution and insights into agronomic trait innovations of Sesamum species.</title>
        <authorList>
            <person name="Miao H."/>
            <person name="Wang L."/>
            <person name="Qu L."/>
            <person name="Liu H."/>
            <person name="Sun Y."/>
            <person name="Le M."/>
            <person name="Wang Q."/>
            <person name="Wei S."/>
            <person name="Zheng Y."/>
            <person name="Lin W."/>
            <person name="Duan Y."/>
            <person name="Cao H."/>
            <person name="Xiong S."/>
            <person name="Wang X."/>
            <person name="Wei L."/>
            <person name="Li C."/>
            <person name="Ma Q."/>
            <person name="Ju M."/>
            <person name="Zhao R."/>
            <person name="Li G."/>
            <person name="Mu C."/>
            <person name="Tian Q."/>
            <person name="Mei H."/>
            <person name="Zhang T."/>
            <person name="Gao T."/>
            <person name="Zhang H."/>
        </authorList>
    </citation>
    <scope>NUCLEOTIDE SEQUENCE</scope>
    <source>
        <strain evidence="1">G01</strain>
    </source>
</reference>
<sequence length="318" mass="37103">MYEKNLSRSMDLTPKFENGVTAFIEWDKSQHAYMDSEKLSVLFRSAKIKFSKLRMRRSKLPLLIRRRVPVRTWLMPRRWIGHKGWFSILLGRLSGLLIITRMADHILSHDHTLPLDSYSTKKLIRHLGLPVDKIDACKNGCILYWKDDIDLDYCKFSGETRYKLTRERNPIRKKAPYAILRYLPLTPRPAKVVYASKATAKQMTWHANHQTEEKSMCHPSDAEAWRHFDQTYPNFAVEPCNVRLDFSTDRFAPHGQYGRTYSCWPIILTSYNLLPRMCMSSDYVLLTIGILDPSNLKRPHRCLHGAADRRVAEFVACG</sequence>
<reference evidence="1" key="1">
    <citation type="submission" date="2020-06" db="EMBL/GenBank/DDBJ databases">
        <authorList>
            <person name="Li T."/>
            <person name="Hu X."/>
            <person name="Zhang T."/>
            <person name="Song X."/>
            <person name="Zhang H."/>
            <person name="Dai N."/>
            <person name="Sheng W."/>
            <person name="Hou X."/>
            <person name="Wei L."/>
        </authorList>
    </citation>
    <scope>NUCLEOTIDE SEQUENCE</scope>
    <source>
        <strain evidence="1">G01</strain>
        <tissue evidence="1">Leaf</tissue>
    </source>
</reference>
<dbReference type="AlphaFoldDB" id="A0AAW2IY09"/>
<dbReference type="Pfam" id="PF02992">
    <property type="entry name" value="Transposase_21"/>
    <property type="match status" value="1"/>
</dbReference>
<gene>
    <name evidence="1" type="ORF">Sangu_2699400</name>
</gene>
<proteinExistence type="predicted"/>
<dbReference type="PANTHER" id="PTHR10775:SF188">
    <property type="entry name" value="TRANSPOSASE-ASSOCIATED DOMAIN-CONTAINING PROTEIN"/>
    <property type="match status" value="1"/>
</dbReference>
<protein>
    <submittedName>
        <fullName evidence="1">Uncharacterized protein</fullName>
    </submittedName>
</protein>
<comment type="caution">
    <text evidence="1">The sequence shown here is derived from an EMBL/GenBank/DDBJ whole genome shotgun (WGS) entry which is preliminary data.</text>
</comment>
<dbReference type="EMBL" id="JACGWK010001496">
    <property type="protein sequence ID" value="KAL0287279.1"/>
    <property type="molecule type" value="Genomic_DNA"/>
</dbReference>
<dbReference type="PANTHER" id="PTHR10775">
    <property type="entry name" value="OS08G0208400 PROTEIN"/>
    <property type="match status" value="1"/>
</dbReference>